<dbReference type="CDD" id="cd00063">
    <property type="entry name" value="FN3"/>
    <property type="match status" value="1"/>
</dbReference>
<dbReference type="SMART" id="SM00060">
    <property type="entry name" value="FN3"/>
    <property type="match status" value="1"/>
</dbReference>
<dbReference type="PROSITE" id="PS50853">
    <property type="entry name" value="FN3"/>
    <property type="match status" value="1"/>
</dbReference>
<accession>A0A2G9QJF4</accession>
<name>A0A2G9QJF4_AQUCT</name>
<dbReference type="Gene3D" id="2.60.40.10">
    <property type="entry name" value="Immunoglobulins"/>
    <property type="match status" value="1"/>
</dbReference>
<dbReference type="SUPFAM" id="SSF49265">
    <property type="entry name" value="Fibronectin type III"/>
    <property type="match status" value="1"/>
</dbReference>
<gene>
    <name evidence="2" type="ORF">AB205_0108240</name>
</gene>
<dbReference type="Pfam" id="PF00041">
    <property type="entry name" value="fn3"/>
    <property type="match status" value="1"/>
</dbReference>
<dbReference type="InterPro" id="IPR036116">
    <property type="entry name" value="FN3_sf"/>
</dbReference>
<reference evidence="3" key="1">
    <citation type="journal article" date="2017" name="Nat. Commun.">
        <title>The North American bullfrog draft genome provides insight into hormonal regulation of long noncoding RNA.</title>
        <authorList>
            <person name="Hammond S.A."/>
            <person name="Warren R.L."/>
            <person name="Vandervalk B.P."/>
            <person name="Kucuk E."/>
            <person name="Khan H."/>
            <person name="Gibb E.A."/>
            <person name="Pandoh P."/>
            <person name="Kirk H."/>
            <person name="Zhao Y."/>
            <person name="Jones M."/>
            <person name="Mungall A.J."/>
            <person name="Coope R."/>
            <person name="Pleasance S."/>
            <person name="Moore R.A."/>
            <person name="Holt R.A."/>
            <person name="Round J.M."/>
            <person name="Ohora S."/>
            <person name="Walle B.V."/>
            <person name="Veldhoen N."/>
            <person name="Helbing C.C."/>
            <person name="Birol I."/>
        </authorList>
    </citation>
    <scope>NUCLEOTIDE SEQUENCE [LARGE SCALE GENOMIC DNA]</scope>
</reference>
<keyword evidence="3" id="KW-1185">Reference proteome</keyword>
<protein>
    <recommendedName>
        <fullName evidence="1">Fibronectin type-III domain-containing protein</fullName>
    </recommendedName>
</protein>
<evidence type="ECO:0000313" key="2">
    <source>
        <dbReference type="EMBL" id="PIO15739.1"/>
    </source>
</evidence>
<dbReference type="Proteomes" id="UP000228934">
    <property type="component" value="Unassembled WGS sequence"/>
</dbReference>
<dbReference type="AlphaFoldDB" id="A0A2G9QJF4"/>
<dbReference type="InterPro" id="IPR013783">
    <property type="entry name" value="Ig-like_fold"/>
</dbReference>
<evidence type="ECO:0000313" key="3">
    <source>
        <dbReference type="Proteomes" id="UP000228934"/>
    </source>
</evidence>
<feature type="domain" description="Fibronectin type-III" evidence="1">
    <location>
        <begin position="11"/>
        <end position="103"/>
    </location>
</feature>
<organism evidence="2 3">
    <name type="scientific">Aquarana catesbeiana</name>
    <name type="common">American bullfrog</name>
    <name type="synonym">Rana catesbeiana</name>
    <dbReference type="NCBI Taxonomy" id="8400"/>
    <lineage>
        <taxon>Eukaryota</taxon>
        <taxon>Metazoa</taxon>
        <taxon>Chordata</taxon>
        <taxon>Craniata</taxon>
        <taxon>Vertebrata</taxon>
        <taxon>Euteleostomi</taxon>
        <taxon>Amphibia</taxon>
        <taxon>Batrachia</taxon>
        <taxon>Anura</taxon>
        <taxon>Neobatrachia</taxon>
        <taxon>Ranoidea</taxon>
        <taxon>Ranidae</taxon>
        <taxon>Aquarana</taxon>
    </lineage>
</organism>
<proteinExistence type="predicted"/>
<sequence>MSVMEATYPTPPGSIAFPMIGTKNVTLSWGDPVNMTGVMKSYNITYWNSSSSIIAGPVRSDNTNVTLQNLMSGFNYTISVLTVGALGYKSTSVIGLVCTSKFLIL</sequence>
<dbReference type="InterPro" id="IPR003961">
    <property type="entry name" value="FN3_dom"/>
</dbReference>
<dbReference type="EMBL" id="KV971479">
    <property type="protein sequence ID" value="PIO15739.1"/>
    <property type="molecule type" value="Genomic_DNA"/>
</dbReference>
<dbReference type="OrthoDB" id="8853266at2759"/>
<evidence type="ECO:0000259" key="1">
    <source>
        <dbReference type="PROSITE" id="PS50853"/>
    </source>
</evidence>